<accession>A0A919EBB7</accession>
<gene>
    <name evidence="5" type="ORF">GCM10010218_12640</name>
</gene>
<dbReference type="PROSITE" id="PS51679">
    <property type="entry name" value="SAM_MT_C5"/>
    <property type="match status" value="1"/>
</dbReference>
<dbReference type="Pfam" id="PF00145">
    <property type="entry name" value="DNA_methylase"/>
    <property type="match status" value="1"/>
</dbReference>
<evidence type="ECO:0000256" key="1">
    <source>
        <dbReference type="ARBA" id="ARBA00022603"/>
    </source>
</evidence>
<protein>
    <recommendedName>
        <fullName evidence="7">DNA (cytosine-5-)-methyltransferase</fullName>
    </recommendedName>
</protein>
<keyword evidence="4" id="KW-0949">S-adenosyl-L-methionine</keyword>
<evidence type="ECO:0000256" key="2">
    <source>
        <dbReference type="ARBA" id="ARBA00022679"/>
    </source>
</evidence>
<evidence type="ECO:0000256" key="3">
    <source>
        <dbReference type="ARBA" id="ARBA00022747"/>
    </source>
</evidence>
<dbReference type="GO" id="GO:0032259">
    <property type="term" value="P:methylation"/>
    <property type="evidence" value="ECO:0007669"/>
    <property type="project" value="UniProtKB-KW"/>
</dbReference>
<evidence type="ECO:0000256" key="4">
    <source>
        <dbReference type="PROSITE-ProRule" id="PRU01016"/>
    </source>
</evidence>
<comment type="similarity">
    <text evidence="4">Belongs to the class I-like SAM-binding methyltransferase superfamily. C5-methyltransferase family.</text>
</comment>
<organism evidence="5 6">
    <name type="scientific">Streptomyces mashuensis</name>
    <dbReference type="NCBI Taxonomy" id="33904"/>
    <lineage>
        <taxon>Bacteria</taxon>
        <taxon>Bacillati</taxon>
        <taxon>Actinomycetota</taxon>
        <taxon>Actinomycetes</taxon>
        <taxon>Kitasatosporales</taxon>
        <taxon>Streptomycetaceae</taxon>
        <taxon>Streptomyces</taxon>
    </lineage>
</organism>
<dbReference type="GO" id="GO:0008168">
    <property type="term" value="F:methyltransferase activity"/>
    <property type="evidence" value="ECO:0007669"/>
    <property type="project" value="UniProtKB-KW"/>
</dbReference>
<reference evidence="5" key="2">
    <citation type="submission" date="2020-09" db="EMBL/GenBank/DDBJ databases">
        <authorList>
            <person name="Sun Q."/>
            <person name="Ohkuma M."/>
        </authorList>
    </citation>
    <scope>NUCLEOTIDE SEQUENCE</scope>
    <source>
        <strain evidence="5">JCM 4059</strain>
    </source>
</reference>
<dbReference type="AlphaFoldDB" id="A0A919EBB7"/>
<sequence>MTLRAPERAARLRIPPNPRIGSLCSGYGGLDLAVQDLLGGEVLWHCQYDPDDPGQHAARILAHHWPHIPNYGDITCVDWSTVPPVDILTAGFPCTDVSLAGQLAGIAPGTRSGIWAHVAHAIRTLHPKLVVIENVRGLLSAPATRSMGRGDGPVDVQQRTGPLRGLGAVLGDLAAIGFDAEWKVHRASDAGAPHRRERVFVLAWPSA</sequence>
<evidence type="ECO:0000313" key="5">
    <source>
        <dbReference type="EMBL" id="GHF33032.1"/>
    </source>
</evidence>
<feature type="active site" evidence="4">
    <location>
        <position position="94"/>
    </location>
</feature>
<dbReference type="PRINTS" id="PR00105">
    <property type="entry name" value="C5METTRFRASE"/>
</dbReference>
<dbReference type="SUPFAM" id="SSF53335">
    <property type="entry name" value="S-adenosyl-L-methionine-dependent methyltransferases"/>
    <property type="match status" value="1"/>
</dbReference>
<reference evidence="5" key="1">
    <citation type="journal article" date="2014" name="Int. J. Syst. Evol. Microbiol.">
        <title>Complete genome sequence of Corynebacterium casei LMG S-19264T (=DSM 44701T), isolated from a smear-ripened cheese.</title>
        <authorList>
            <consortium name="US DOE Joint Genome Institute (JGI-PGF)"/>
            <person name="Walter F."/>
            <person name="Albersmeier A."/>
            <person name="Kalinowski J."/>
            <person name="Ruckert C."/>
        </authorList>
    </citation>
    <scope>NUCLEOTIDE SEQUENCE</scope>
    <source>
        <strain evidence="5">JCM 4059</strain>
    </source>
</reference>
<evidence type="ECO:0008006" key="7">
    <source>
        <dbReference type="Google" id="ProtNLM"/>
    </source>
</evidence>
<name>A0A919EBB7_9ACTN</name>
<keyword evidence="3" id="KW-0680">Restriction system</keyword>
<dbReference type="RefSeq" id="WP_229890643.1">
    <property type="nucleotide sequence ID" value="NZ_BNBD01000002.1"/>
</dbReference>
<evidence type="ECO:0000313" key="6">
    <source>
        <dbReference type="Proteomes" id="UP000638313"/>
    </source>
</evidence>
<dbReference type="Proteomes" id="UP000638313">
    <property type="component" value="Unassembled WGS sequence"/>
</dbReference>
<proteinExistence type="inferred from homology"/>
<dbReference type="InterPro" id="IPR029063">
    <property type="entry name" value="SAM-dependent_MTases_sf"/>
</dbReference>
<dbReference type="GO" id="GO:0009307">
    <property type="term" value="P:DNA restriction-modification system"/>
    <property type="evidence" value="ECO:0007669"/>
    <property type="project" value="UniProtKB-KW"/>
</dbReference>
<keyword evidence="2 4" id="KW-0808">Transferase</keyword>
<dbReference type="Gene3D" id="3.40.50.150">
    <property type="entry name" value="Vaccinia Virus protein VP39"/>
    <property type="match status" value="1"/>
</dbReference>
<dbReference type="EMBL" id="BNBD01000002">
    <property type="protein sequence ID" value="GHF33032.1"/>
    <property type="molecule type" value="Genomic_DNA"/>
</dbReference>
<keyword evidence="1 4" id="KW-0489">Methyltransferase</keyword>
<dbReference type="InterPro" id="IPR001525">
    <property type="entry name" value="C5_MeTfrase"/>
</dbReference>
<keyword evidence="6" id="KW-1185">Reference proteome</keyword>
<comment type="caution">
    <text evidence="5">The sequence shown here is derived from an EMBL/GenBank/DDBJ whole genome shotgun (WGS) entry which is preliminary data.</text>
</comment>